<keyword evidence="6" id="KW-1185">Reference proteome</keyword>
<dbReference type="EMBL" id="FPIZ01000014">
    <property type="protein sequence ID" value="SFW75540.1"/>
    <property type="molecule type" value="Genomic_DNA"/>
</dbReference>
<dbReference type="Gene3D" id="2.60.120.1130">
    <property type="match status" value="1"/>
</dbReference>
<feature type="chain" id="PRO_5012227790" evidence="1">
    <location>
        <begin position="21"/>
        <end position="720"/>
    </location>
</feature>
<dbReference type="EMBL" id="CP140154">
    <property type="protein sequence ID" value="WQG92049.1"/>
    <property type="molecule type" value="Genomic_DNA"/>
</dbReference>
<sequence length="720" mass="82857">MYKSIVITALLFTTGLYAQAQSKQERAYQEEADQVKKEIQDVKDPAFAQTTVPEKYQNESAVILALKFSLDADHSRRKDHITMTLHERVKIQDKAALEEYSEFNIQKLKSSSWARGYKLVSFMGIRVIKPSGQQRDIDMNDAVSVKDEKNDKKQKIAIADLQVGDIIDYYVRINKDAANWFTNPDPLDYSIGEKYPMLDFSLDIRIFKKMGVSWRYLNDDSTALKRSKEDEDYVFAIHKKDVPKITDERWLYPNRSLPTLRLTYNGARDIVNGVNEKDIQQYLTYQIISVGPQYAAMPGILKEFGKVLDNYKKEHDKKDMTKQEITDLAYYYIRYASLYRETPGLGADIEVGQNRKMYTPRLHFVANAFRQLLLKYDIETDLAAAVPRHIGTLQDAVSLDDLEYFIIAKPDDQKVICYISSMFSYPDELPTSLEGQEAYTVSVTGSKSEKEASFKKIILPMSTATQNQEAEKLNITFNADNLQQLKIDRMIMAKGQYRYQYVDMLLYEDMLSEERKTVSTKTTFEDDLSADRKRLSEYTAAFAKARKDMDETVKDNIATDYSVKPTDVTYYKIAEQGLEKQNKPFTMHQSFTMDGFVKKAGNNYMLDIGKLITGQIELTQEERKRTYDVNMAFPRTMSYELWVNIPEGYMLEGAESLNKSVINAAGQFVSSTKMEGNKLVLKISKSYNHPHEAVATWDQMMAFMDAAADFTKQKVLLKKI</sequence>
<keyword evidence="1" id="KW-0732">Signal</keyword>
<reference evidence="3 5" key="1">
    <citation type="submission" date="2016-11" db="EMBL/GenBank/DDBJ databases">
        <authorList>
            <person name="Jaros S."/>
            <person name="Januszkiewicz K."/>
            <person name="Wedrychowicz H."/>
        </authorList>
    </citation>
    <scope>NUCLEOTIDE SEQUENCE [LARGE SCALE GENOMIC DNA]</scope>
    <source>
        <strain evidence="3 5">DSM 784</strain>
    </source>
</reference>
<dbReference type="OrthoDB" id="1153981at2"/>
<evidence type="ECO:0000313" key="3">
    <source>
        <dbReference type="EMBL" id="SFW75540.1"/>
    </source>
</evidence>
<organism evidence="3 5">
    <name type="scientific">Chitinophaga sancti</name>
    <dbReference type="NCBI Taxonomy" id="1004"/>
    <lineage>
        <taxon>Bacteria</taxon>
        <taxon>Pseudomonadati</taxon>
        <taxon>Bacteroidota</taxon>
        <taxon>Chitinophagia</taxon>
        <taxon>Chitinophagales</taxon>
        <taxon>Chitinophagaceae</taxon>
        <taxon>Chitinophaga</taxon>
    </lineage>
</organism>
<feature type="domain" description="DUF3857" evidence="2">
    <location>
        <begin position="82"/>
        <end position="243"/>
    </location>
</feature>
<proteinExistence type="predicted"/>
<dbReference type="Gene3D" id="2.60.40.3140">
    <property type="match status" value="1"/>
</dbReference>
<accession>A0A1K1RUN0</accession>
<dbReference type="AlphaFoldDB" id="A0A1K1RUN0"/>
<feature type="signal peptide" evidence="1">
    <location>
        <begin position="1"/>
        <end position="20"/>
    </location>
</feature>
<reference evidence="4 6" key="2">
    <citation type="submission" date="2023-11" db="EMBL/GenBank/DDBJ databases">
        <title>MicrobeMod: A computational toolkit for identifying prokaryotic methylation and restriction-modification with nanopore sequencing.</title>
        <authorList>
            <person name="Crits-Christoph A."/>
            <person name="Kang S.C."/>
            <person name="Lee H."/>
            <person name="Ostrov N."/>
        </authorList>
    </citation>
    <scope>NUCLEOTIDE SEQUENCE [LARGE SCALE GENOMIC DNA]</scope>
    <source>
        <strain evidence="4 6">ATCC 23090</strain>
    </source>
</reference>
<protein>
    <submittedName>
        <fullName evidence="4">DUF3857 domain-containing protein</fullName>
    </submittedName>
</protein>
<evidence type="ECO:0000313" key="4">
    <source>
        <dbReference type="EMBL" id="WQG92049.1"/>
    </source>
</evidence>
<evidence type="ECO:0000313" key="6">
    <source>
        <dbReference type="Proteomes" id="UP001326715"/>
    </source>
</evidence>
<dbReference type="RefSeq" id="WP_072363248.1">
    <property type="nucleotide sequence ID" value="NZ_CP139972.1"/>
</dbReference>
<name>A0A1K1RUN0_9BACT</name>
<dbReference type="STRING" id="1004.SAMN05661012_04255"/>
<evidence type="ECO:0000259" key="2">
    <source>
        <dbReference type="Pfam" id="PF12969"/>
    </source>
</evidence>
<dbReference type="Pfam" id="PF12969">
    <property type="entry name" value="DUF3857"/>
    <property type="match status" value="1"/>
</dbReference>
<evidence type="ECO:0000313" key="5">
    <source>
        <dbReference type="Proteomes" id="UP000183788"/>
    </source>
</evidence>
<dbReference type="InterPro" id="IPR024618">
    <property type="entry name" value="DUF3857"/>
</dbReference>
<dbReference type="Proteomes" id="UP001326715">
    <property type="component" value="Chromosome"/>
</dbReference>
<evidence type="ECO:0000256" key="1">
    <source>
        <dbReference type="SAM" id="SignalP"/>
    </source>
</evidence>
<dbReference type="Proteomes" id="UP000183788">
    <property type="component" value="Unassembled WGS sequence"/>
</dbReference>
<gene>
    <name evidence="3" type="ORF">SAMN05661012_04255</name>
    <name evidence="4" type="ORF">SR876_11080</name>
</gene>